<evidence type="ECO:0000313" key="5">
    <source>
        <dbReference type="EMBL" id="CAF0731690.1"/>
    </source>
</evidence>
<keyword evidence="1" id="KW-0479">Metal-binding</keyword>
<sequence>MATEASQELKLLFTLFDVDNSGTLTRAELKELLQSPDPDGPSVSEKEVDEYLKLADTDNSGDISMDEFVAFINNNVPQGTYGLKSIFRTIDTSGDGVVEKDEFEQVKKTKTNLNQNLINIFEKKFQNNETNEITYEQFVEGANEYYNSLNKN</sequence>
<feature type="domain" description="EF-hand" evidence="4">
    <location>
        <begin position="83"/>
        <end position="113"/>
    </location>
</feature>
<evidence type="ECO:0000313" key="9">
    <source>
        <dbReference type="Proteomes" id="UP000663882"/>
    </source>
</evidence>
<dbReference type="InterPro" id="IPR011992">
    <property type="entry name" value="EF-hand-dom_pair"/>
</dbReference>
<dbReference type="Gene3D" id="1.10.238.10">
    <property type="entry name" value="EF-hand"/>
    <property type="match status" value="2"/>
</dbReference>
<dbReference type="OrthoDB" id="26525at2759"/>
<accession>A0A813N204</accession>
<dbReference type="EMBL" id="CAJOAX010000116">
    <property type="protein sequence ID" value="CAF3513580.1"/>
    <property type="molecule type" value="Genomic_DNA"/>
</dbReference>
<evidence type="ECO:0000256" key="3">
    <source>
        <dbReference type="ARBA" id="ARBA00022837"/>
    </source>
</evidence>
<dbReference type="AlphaFoldDB" id="A0A813N204"/>
<organism evidence="5 9">
    <name type="scientific">Rotaria sordida</name>
    <dbReference type="NCBI Taxonomy" id="392033"/>
    <lineage>
        <taxon>Eukaryota</taxon>
        <taxon>Metazoa</taxon>
        <taxon>Spiralia</taxon>
        <taxon>Gnathifera</taxon>
        <taxon>Rotifera</taxon>
        <taxon>Eurotatoria</taxon>
        <taxon>Bdelloidea</taxon>
        <taxon>Philodinida</taxon>
        <taxon>Philodinidae</taxon>
        <taxon>Rotaria</taxon>
    </lineage>
</organism>
<dbReference type="Proteomes" id="UP000663874">
    <property type="component" value="Unassembled WGS sequence"/>
</dbReference>
<feature type="domain" description="EF-hand" evidence="4">
    <location>
        <begin position="4"/>
        <end position="39"/>
    </location>
</feature>
<dbReference type="PROSITE" id="PS00018">
    <property type="entry name" value="EF_HAND_1"/>
    <property type="match status" value="3"/>
</dbReference>
<feature type="domain" description="EF-hand" evidence="4">
    <location>
        <begin position="43"/>
        <end position="78"/>
    </location>
</feature>
<dbReference type="EMBL" id="CAJOBE010000198">
    <property type="protein sequence ID" value="CAF3594104.1"/>
    <property type="molecule type" value="Genomic_DNA"/>
</dbReference>
<dbReference type="PANTHER" id="PTHR45942">
    <property type="entry name" value="PROTEIN PHOSPATASE 3 REGULATORY SUBUNIT B ALPHA ISOFORM TYPE 1"/>
    <property type="match status" value="1"/>
</dbReference>
<proteinExistence type="predicted"/>
<evidence type="ECO:0000313" key="8">
    <source>
        <dbReference type="EMBL" id="CAF3594104.1"/>
    </source>
</evidence>
<evidence type="ECO:0000313" key="6">
    <source>
        <dbReference type="EMBL" id="CAF0791558.1"/>
    </source>
</evidence>
<dbReference type="Pfam" id="PF13202">
    <property type="entry name" value="EF-hand_5"/>
    <property type="match status" value="1"/>
</dbReference>
<keyword evidence="2" id="KW-0677">Repeat</keyword>
<dbReference type="Proteomes" id="UP000663889">
    <property type="component" value="Unassembled WGS sequence"/>
</dbReference>
<dbReference type="Proteomes" id="UP000663823">
    <property type="component" value="Unassembled WGS sequence"/>
</dbReference>
<dbReference type="SMART" id="SM00054">
    <property type="entry name" value="EFh"/>
    <property type="match status" value="3"/>
</dbReference>
<comment type="caution">
    <text evidence="5">The sequence shown here is derived from an EMBL/GenBank/DDBJ whole genome shotgun (WGS) entry which is preliminary data.</text>
</comment>
<evidence type="ECO:0000256" key="1">
    <source>
        <dbReference type="ARBA" id="ARBA00022723"/>
    </source>
</evidence>
<dbReference type="CDD" id="cd00051">
    <property type="entry name" value="EFh"/>
    <property type="match status" value="1"/>
</dbReference>
<dbReference type="SUPFAM" id="SSF47473">
    <property type="entry name" value="EF-hand"/>
    <property type="match status" value="1"/>
</dbReference>
<dbReference type="EMBL" id="CAJNOU010000003">
    <property type="protein sequence ID" value="CAF0791558.1"/>
    <property type="molecule type" value="Genomic_DNA"/>
</dbReference>
<dbReference type="EMBL" id="CAJNOO010000003">
    <property type="protein sequence ID" value="CAF0731690.1"/>
    <property type="molecule type" value="Genomic_DNA"/>
</dbReference>
<dbReference type="Pfam" id="PF13499">
    <property type="entry name" value="EF-hand_7"/>
    <property type="match status" value="1"/>
</dbReference>
<evidence type="ECO:0000256" key="2">
    <source>
        <dbReference type="ARBA" id="ARBA00022737"/>
    </source>
</evidence>
<evidence type="ECO:0000313" key="7">
    <source>
        <dbReference type="EMBL" id="CAF3513580.1"/>
    </source>
</evidence>
<dbReference type="Proteomes" id="UP000663882">
    <property type="component" value="Unassembled WGS sequence"/>
</dbReference>
<reference evidence="5" key="1">
    <citation type="submission" date="2021-02" db="EMBL/GenBank/DDBJ databases">
        <authorList>
            <person name="Nowell W R."/>
        </authorList>
    </citation>
    <scope>NUCLEOTIDE SEQUENCE</scope>
</reference>
<protein>
    <recommendedName>
        <fullName evidence="4">EF-hand domain-containing protein</fullName>
    </recommendedName>
</protein>
<dbReference type="InterPro" id="IPR018247">
    <property type="entry name" value="EF_Hand_1_Ca_BS"/>
</dbReference>
<dbReference type="PROSITE" id="PS50222">
    <property type="entry name" value="EF_HAND_2"/>
    <property type="match status" value="3"/>
</dbReference>
<keyword evidence="3" id="KW-0106">Calcium</keyword>
<name>A0A813N204_9BILA</name>
<dbReference type="InterPro" id="IPR002048">
    <property type="entry name" value="EF_hand_dom"/>
</dbReference>
<gene>
    <name evidence="8" type="ORF">FNK824_LOCUS3073</name>
    <name evidence="7" type="ORF">OTI717_LOCUS2404</name>
    <name evidence="5" type="ORF">RFH988_LOCUS149</name>
    <name evidence="6" type="ORF">SEV965_LOCUS174</name>
</gene>
<evidence type="ECO:0000259" key="4">
    <source>
        <dbReference type="PROSITE" id="PS50222"/>
    </source>
</evidence>
<dbReference type="GO" id="GO:0005509">
    <property type="term" value="F:calcium ion binding"/>
    <property type="evidence" value="ECO:0007669"/>
    <property type="project" value="InterPro"/>
</dbReference>